<evidence type="ECO:0000256" key="7">
    <source>
        <dbReference type="ARBA" id="ARBA00023004"/>
    </source>
</evidence>
<feature type="transmembrane region" description="Helical" evidence="12">
    <location>
        <begin position="164"/>
        <end position="186"/>
    </location>
</feature>
<keyword evidence="4" id="KW-0479">Metal-binding</keyword>
<evidence type="ECO:0000256" key="3">
    <source>
        <dbReference type="ARBA" id="ARBA00022692"/>
    </source>
</evidence>
<evidence type="ECO:0000256" key="10">
    <source>
        <dbReference type="ARBA" id="ARBA00044501"/>
    </source>
</evidence>
<dbReference type="InterPro" id="IPR003780">
    <property type="entry name" value="COX15/CtaA_fam"/>
</dbReference>
<evidence type="ECO:0000256" key="8">
    <source>
        <dbReference type="ARBA" id="ARBA00023133"/>
    </source>
</evidence>
<feature type="transmembrane region" description="Helical" evidence="12">
    <location>
        <begin position="101"/>
        <end position="119"/>
    </location>
</feature>
<dbReference type="AlphaFoldDB" id="A0A395JSV4"/>
<feature type="transmembrane region" description="Helical" evidence="12">
    <location>
        <begin position="12"/>
        <end position="36"/>
    </location>
</feature>
<reference evidence="13 14" key="1">
    <citation type="submission" date="2018-06" db="EMBL/GenBank/DDBJ databases">
        <title>Genomic Encyclopedia of Type Strains, Phase IV (KMG-IV): sequencing the most valuable type-strain genomes for metagenomic binning, comparative biology and taxonomic classification.</title>
        <authorList>
            <person name="Goeker M."/>
        </authorList>
    </citation>
    <scope>NUCLEOTIDE SEQUENCE [LARGE SCALE GENOMIC DNA]</scope>
    <source>
        <strain evidence="13 14">DSM 24032</strain>
    </source>
</reference>
<keyword evidence="5 12" id="KW-1133">Transmembrane helix</keyword>
<keyword evidence="8" id="KW-0350">Heme biosynthesis</keyword>
<dbReference type="EMBL" id="QNRT01000001">
    <property type="protein sequence ID" value="RBP52638.1"/>
    <property type="molecule type" value="Genomic_DNA"/>
</dbReference>
<dbReference type="HAMAP" id="MF_01665">
    <property type="entry name" value="HemeA_synth_type2"/>
    <property type="match status" value="1"/>
</dbReference>
<comment type="pathway">
    <text evidence="10">Porphyrin-containing compound metabolism; heme A biosynthesis; heme A from heme O: step 1/1.</text>
</comment>
<comment type="cofactor">
    <cofactor evidence="1">
        <name>heme b</name>
        <dbReference type="ChEBI" id="CHEBI:60344"/>
    </cofactor>
</comment>
<gene>
    <name evidence="13" type="ORF">DFR28_10118</name>
</gene>
<keyword evidence="14" id="KW-1185">Reference proteome</keyword>
<feature type="transmembrane region" description="Helical" evidence="12">
    <location>
        <begin position="317"/>
        <end position="340"/>
    </location>
</feature>
<accession>A0A395JSV4</accession>
<keyword evidence="6" id="KW-0560">Oxidoreductase</keyword>
<comment type="caution">
    <text evidence="13">The sequence shown here is derived from an EMBL/GenBank/DDBJ whole genome shotgun (WGS) entry which is preliminary data.</text>
</comment>
<dbReference type="PANTHER" id="PTHR23289:SF2">
    <property type="entry name" value="CYTOCHROME C OXIDASE ASSEMBLY PROTEIN COX15 HOMOLOG"/>
    <property type="match status" value="1"/>
</dbReference>
<organism evidence="13 14">
    <name type="scientific">Arenicella xantha</name>
    <dbReference type="NCBI Taxonomy" id="644221"/>
    <lineage>
        <taxon>Bacteria</taxon>
        <taxon>Pseudomonadati</taxon>
        <taxon>Pseudomonadota</taxon>
        <taxon>Gammaproteobacteria</taxon>
        <taxon>Arenicellales</taxon>
        <taxon>Arenicellaceae</taxon>
        <taxon>Arenicella</taxon>
    </lineage>
</organism>
<evidence type="ECO:0000256" key="5">
    <source>
        <dbReference type="ARBA" id="ARBA00022989"/>
    </source>
</evidence>
<dbReference type="GO" id="GO:0006784">
    <property type="term" value="P:heme A biosynthetic process"/>
    <property type="evidence" value="ECO:0007669"/>
    <property type="project" value="InterPro"/>
</dbReference>
<keyword evidence="7" id="KW-0408">Iron</keyword>
<evidence type="ECO:0000313" key="13">
    <source>
        <dbReference type="EMBL" id="RBP52638.1"/>
    </source>
</evidence>
<feature type="transmembrane region" description="Helical" evidence="12">
    <location>
        <begin position="198"/>
        <end position="221"/>
    </location>
</feature>
<feature type="transmembrane region" description="Helical" evidence="12">
    <location>
        <begin position="263"/>
        <end position="283"/>
    </location>
</feature>
<evidence type="ECO:0000256" key="4">
    <source>
        <dbReference type="ARBA" id="ARBA00022723"/>
    </source>
</evidence>
<proteinExistence type="inferred from homology"/>
<dbReference type="GO" id="GO:0016020">
    <property type="term" value="C:membrane"/>
    <property type="evidence" value="ECO:0007669"/>
    <property type="project" value="UniProtKB-SubCell"/>
</dbReference>
<dbReference type="OrthoDB" id="9793156at2"/>
<comment type="catalytic activity">
    <reaction evidence="11">
        <text>Fe(II)-heme o + 2 A + H2O = Fe(II)-heme a + 2 AH2</text>
        <dbReference type="Rhea" id="RHEA:63388"/>
        <dbReference type="ChEBI" id="CHEBI:13193"/>
        <dbReference type="ChEBI" id="CHEBI:15377"/>
        <dbReference type="ChEBI" id="CHEBI:17499"/>
        <dbReference type="ChEBI" id="CHEBI:60530"/>
        <dbReference type="ChEBI" id="CHEBI:61715"/>
        <dbReference type="EC" id="1.17.99.9"/>
    </reaction>
    <physiologicalReaction direction="left-to-right" evidence="11">
        <dbReference type="Rhea" id="RHEA:63389"/>
    </physiologicalReaction>
</comment>
<dbReference type="Pfam" id="PF02628">
    <property type="entry name" value="COX15-CtaA"/>
    <property type="match status" value="1"/>
</dbReference>
<keyword evidence="3 12" id="KW-0812">Transmembrane</keyword>
<evidence type="ECO:0000256" key="6">
    <source>
        <dbReference type="ARBA" id="ARBA00023002"/>
    </source>
</evidence>
<dbReference type="GO" id="GO:0016653">
    <property type="term" value="F:oxidoreductase activity, acting on NAD(P)H, heme protein as acceptor"/>
    <property type="evidence" value="ECO:0007669"/>
    <property type="project" value="TreeGrafter"/>
</dbReference>
<evidence type="ECO:0000256" key="12">
    <source>
        <dbReference type="SAM" id="Phobius"/>
    </source>
</evidence>
<protein>
    <submittedName>
        <fullName evidence="13">Cytochrome c oxidase assembly protein subunit 15</fullName>
    </submittedName>
</protein>
<evidence type="ECO:0000256" key="11">
    <source>
        <dbReference type="ARBA" id="ARBA00048044"/>
    </source>
</evidence>
<dbReference type="GO" id="GO:0046872">
    <property type="term" value="F:metal ion binding"/>
    <property type="evidence" value="ECO:0007669"/>
    <property type="project" value="UniProtKB-KW"/>
</dbReference>
<dbReference type="GO" id="GO:0120547">
    <property type="term" value="F:heme A synthase activity"/>
    <property type="evidence" value="ECO:0007669"/>
    <property type="project" value="UniProtKB-EC"/>
</dbReference>
<name>A0A395JSV4_9GAMM</name>
<dbReference type="InParanoid" id="A0A395JSV4"/>
<dbReference type="InterPro" id="IPR023754">
    <property type="entry name" value="HemeA_Synthase_type2"/>
</dbReference>
<dbReference type="Proteomes" id="UP000253083">
    <property type="component" value="Unassembled WGS sequence"/>
</dbReference>
<feature type="transmembrane region" description="Helical" evidence="12">
    <location>
        <begin position="131"/>
        <end position="149"/>
    </location>
</feature>
<feature type="transmembrane region" description="Helical" evidence="12">
    <location>
        <begin position="290"/>
        <end position="311"/>
    </location>
</feature>
<evidence type="ECO:0000313" key="14">
    <source>
        <dbReference type="Proteomes" id="UP000253083"/>
    </source>
</evidence>
<evidence type="ECO:0000256" key="2">
    <source>
        <dbReference type="ARBA" id="ARBA00004141"/>
    </source>
</evidence>
<dbReference type="PANTHER" id="PTHR23289">
    <property type="entry name" value="CYTOCHROME C OXIDASE ASSEMBLY PROTEIN COX15"/>
    <property type="match status" value="1"/>
</dbReference>
<evidence type="ECO:0000256" key="1">
    <source>
        <dbReference type="ARBA" id="ARBA00001970"/>
    </source>
</evidence>
<sequence length="347" mass="38503">MNTMNQTPEYRHALALGYWLLFCAAVVYLMIVVGGVTRLTQSGLSMVEWSPIMGIIPPIGEAEWMAVFEKYRLSPEYLKVNAGMSLHEFKSIFYWEYGHRVLGRVIGLIYLIPLLIFLYRGMVPKAWYGRLFGLFVLGGLQGLMGWYMVKSGLVDMPRVSQYRLTAHLGLALIIFATMLWFAMDFLRGETKSANVSAGYLKWTAAAVLVVFVMMLSGGFVAGTKAGYIMNTFPLMNGEWVPVGIANMQPAWRNLFENPITIQFIHRAIAVLVALTVLACFWVSRRQAFQTYAWVLLGLMLLQVTLGISALVTRVPVALGAAHQAGAVALLSAALLVAHVARKHAESS</sequence>
<comment type="subcellular location">
    <subcellularLocation>
        <location evidence="2">Membrane</location>
        <topology evidence="2">Multi-pass membrane protein</topology>
    </subcellularLocation>
</comment>
<keyword evidence="9 12" id="KW-0472">Membrane</keyword>
<evidence type="ECO:0000256" key="9">
    <source>
        <dbReference type="ARBA" id="ARBA00023136"/>
    </source>
</evidence>